<dbReference type="InterPro" id="IPR044974">
    <property type="entry name" value="Disease_R_plants"/>
</dbReference>
<dbReference type="InterPro" id="IPR036388">
    <property type="entry name" value="WH-like_DNA-bd_sf"/>
</dbReference>
<protein>
    <submittedName>
        <fullName evidence="8">Disease resistance protein RPP13</fullName>
    </submittedName>
</protein>
<dbReference type="Gene3D" id="1.10.8.430">
    <property type="entry name" value="Helical domain of apoptotic protease-activating factors"/>
    <property type="match status" value="1"/>
</dbReference>
<accession>A0AAV8F1Q5</accession>
<evidence type="ECO:0000313" key="9">
    <source>
        <dbReference type="Proteomes" id="UP001140206"/>
    </source>
</evidence>
<keyword evidence="3" id="KW-0677">Repeat</keyword>
<dbReference type="AlphaFoldDB" id="A0AAV8F1Q5"/>
<evidence type="ECO:0000259" key="6">
    <source>
        <dbReference type="Pfam" id="PF18052"/>
    </source>
</evidence>
<dbReference type="EMBL" id="JAMFTS010000002">
    <property type="protein sequence ID" value="KAJ4787039.1"/>
    <property type="molecule type" value="Genomic_DNA"/>
</dbReference>
<feature type="domain" description="Disease resistance N-terminal" evidence="6">
    <location>
        <begin position="5"/>
        <end position="93"/>
    </location>
</feature>
<keyword evidence="2" id="KW-0433">Leucine-rich repeat</keyword>
<dbReference type="Gene3D" id="1.20.5.4130">
    <property type="match status" value="1"/>
</dbReference>
<dbReference type="FunFam" id="1.10.10.10:FF:000322">
    <property type="entry name" value="Probable disease resistance protein At1g63360"/>
    <property type="match status" value="1"/>
</dbReference>
<dbReference type="PANTHER" id="PTHR23155">
    <property type="entry name" value="DISEASE RESISTANCE PROTEIN RP"/>
    <property type="match status" value="1"/>
</dbReference>
<evidence type="ECO:0000256" key="4">
    <source>
        <dbReference type="ARBA" id="ARBA00022741"/>
    </source>
</evidence>
<dbReference type="SUPFAM" id="SSF52540">
    <property type="entry name" value="P-loop containing nucleoside triphosphate hydrolases"/>
    <property type="match status" value="1"/>
</dbReference>
<keyword evidence="4" id="KW-0547">Nucleotide-binding</keyword>
<dbReference type="InterPro" id="IPR058922">
    <property type="entry name" value="WHD_DRP"/>
</dbReference>
<evidence type="ECO:0000256" key="3">
    <source>
        <dbReference type="ARBA" id="ARBA00022737"/>
    </source>
</evidence>
<dbReference type="InterPro" id="IPR042197">
    <property type="entry name" value="Apaf_helical"/>
</dbReference>
<sequence length="368" mass="42907">MAESVVNFVVGKLGEMIVKEAQFLGEVGEKLKWVETELKRIKCYLMDADSKRRKGDSRAENWLNELRDVAYRIEDATDIFYVEIEDKRRKDHNFLERLKRLGLKTIKSPVLHKLGTELDDIKKVLEGIFESTVHYQINPLQERGKEDVVPMPHRRATYQDVDETEVVGLDADKNNVRRLLLDPEMRRRAVLTIVGPGGLGKTTLAQMVYKRLLNDEDSRDLLIKKAFPYQKYGDKFPDDLHELVDALSKKCKGLPLALIVLGGILSTKDHIYSAWEKVLRTMEWHSDGKDCINILGMSYDDMPCYLKTCFLYLALFPEDYEISARRLIKMWIAEGFMPQQGRKMMEEIAEDYLDQLFQRFFINYFLFS</sequence>
<dbReference type="Pfam" id="PF23559">
    <property type="entry name" value="WHD_DRP"/>
    <property type="match status" value="1"/>
</dbReference>
<comment type="caution">
    <text evidence="8">The sequence shown here is derived from an EMBL/GenBank/DDBJ whole genome shotgun (WGS) entry which is preliminary data.</text>
</comment>
<keyword evidence="5" id="KW-0611">Plant defense</keyword>
<dbReference type="GO" id="GO:0002758">
    <property type="term" value="P:innate immune response-activating signaling pathway"/>
    <property type="evidence" value="ECO:0007669"/>
    <property type="project" value="UniProtKB-ARBA"/>
</dbReference>
<proteinExistence type="inferred from homology"/>
<keyword evidence="9" id="KW-1185">Reference proteome</keyword>
<feature type="domain" description="Disease resistance protein winged helix" evidence="7">
    <location>
        <begin position="315"/>
        <end position="363"/>
    </location>
</feature>
<evidence type="ECO:0000256" key="2">
    <source>
        <dbReference type="ARBA" id="ARBA00022614"/>
    </source>
</evidence>
<gene>
    <name evidence="8" type="ORF">LUZ62_038285</name>
</gene>
<dbReference type="GO" id="GO:0042742">
    <property type="term" value="P:defense response to bacterium"/>
    <property type="evidence" value="ECO:0007669"/>
    <property type="project" value="UniProtKB-ARBA"/>
</dbReference>
<dbReference type="GO" id="GO:0043531">
    <property type="term" value="F:ADP binding"/>
    <property type="evidence" value="ECO:0007669"/>
    <property type="project" value="InterPro"/>
</dbReference>
<evidence type="ECO:0000256" key="5">
    <source>
        <dbReference type="ARBA" id="ARBA00022821"/>
    </source>
</evidence>
<dbReference type="InterPro" id="IPR041118">
    <property type="entry name" value="Rx_N"/>
</dbReference>
<comment type="similarity">
    <text evidence="1">Belongs to the disease resistance NB-LRR family.</text>
</comment>
<dbReference type="InterPro" id="IPR027417">
    <property type="entry name" value="P-loop_NTPase"/>
</dbReference>
<dbReference type="InterPro" id="IPR038005">
    <property type="entry name" value="RX-like_CC"/>
</dbReference>
<dbReference type="PANTHER" id="PTHR23155:SF1185">
    <property type="entry name" value="DISEASE RESISTANCE RPP8-LIKE PROTEIN 3-RELATED"/>
    <property type="match status" value="1"/>
</dbReference>
<dbReference type="Proteomes" id="UP001140206">
    <property type="component" value="Chromosome 2"/>
</dbReference>
<dbReference type="Gene3D" id="1.10.10.10">
    <property type="entry name" value="Winged helix-like DNA-binding domain superfamily/Winged helix DNA-binding domain"/>
    <property type="match status" value="1"/>
</dbReference>
<evidence type="ECO:0000313" key="8">
    <source>
        <dbReference type="EMBL" id="KAJ4787039.1"/>
    </source>
</evidence>
<dbReference type="GO" id="GO:0009626">
    <property type="term" value="P:plant-type hypersensitive response"/>
    <property type="evidence" value="ECO:0007669"/>
    <property type="project" value="UniProtKB-ARBA"/>
</dbReference>
<organism evidence="8 9">
    <name type="scientific">Rhynchospora pubera</name>
    <dbReference type="NCBI Taxonomy" id="906938"/>
    <lineage>
        <taxon>Eukaryota</taxon>
        <taxon>Viridiplantae</taxon>
        <taxon>Streptophyta</taxon>
        <taxon>Embryophyta</taxon>
        <taxon>Tracheophyta</taxon>
        <taxon>Spermatophyta</taxon>
        <taxon>Magnoliopsida</taxon>
        <taxon>Liliopsida</taxon>
        <taxon>Poales</taxon>
        <taxon>Cyperaceae</taxon>
        <taxon>Cyperoideae</taxon>
        <taxon>Rhynchosporeae</taxon>
        <taxon>Rhynchospora</taxon>
    </lineage>
</organism>
<evidence type="ECO:0000259" key="7">
    <source>
        <dbReference type="Pfam" id="PF23559"/>
    </source>
</evidence>
<name>A0AAV8F1Q5_9POAL</name>
<dbReference type="CDD" id="cd14798">
    <property type="entry name" value="RX-CC_like"/>
    <property type="match status" value="1"/>
</dbReference>
<evidence type="ECO:0000256" key="1">
    <source>
        <dbReference type="ARBA" id="ARBA00008894"/>
    </source>
</evidence>
<reference evidence="8" key="1">
    <citation type="submission" date="2022-08" db="EMBL/GenBank/DDBJ databases">
        <authorList>
            <person name="Marques A."/>
        </authorList>
    </citation>
    <scope>NUCLEOTIDE SEQUENCE</scope>
    <source>
        <strain evidence="8">RhyPub2mFocal</strain>
        <tissue evidence="8">Leaves</tissue>
    </source>
</reference>
<dbReference type="Pfam" id="PF18052">
    <property type="entry name" value="Rx_N"/>
    <property type="match status" value="1"/>
</dbReference>